<evidence type="ECO:0000259" key="4">
    <source>
        <dbReference type="PROSITE" id="PS50994"/>
    </source>
</evidence>
<feature type="domain" description="RNase H type-1" evidence="3">
    <location>
        <begin position="883"/>
        <end position="1012"/>
    </location>
</feature>
<name>A0A2N9F466_FAGSY</name>
<dbReference type="CDD" id="cd00303">
    <property type="entry name" value="retropepsin_like"/>
    <property type="match status" value="1"/>
</dbReference>
<dbReference type="PROSITE" id="PS50879">
    <property type="entry name" value="RNASE_H_1"/>
    <property type="match status" value="1"/>
</dbReference>
<dbReference type="EMBL" id="OIVN01000536">
    <property type="protein sequence ID" value="SPC81790.1"/>
    <property type="molecule type" value="Genomic_DNA"/>
</dbReference>
<dbReference type="PANTHER" id="PTHR48475:SF2">
    <property type="entry name" value="RIBONUCLEASE H"/>
    <property type="match status" value="1"/>
</dbReference>
<protein>
    <submittedName>
        <fullName evidence="5">Uncharacterized protein</fullName>
    </submittedName>
</protein>
<dbReference type="PANTHER" id="PTHR48475">
    <property type="entry name" value="RIBONUCLEASE H"/>
    <property type="match status" value="1"/>
</dbReference>
<dbReference type="GO" id="GO:0004523">
    <property type="term" value="F:RNA-DNA hybrid ribonuclease activity"/>
    <property type="evidence" value="ECO:0007669"/>
    <property type="project" value="InterPro"/>
</dbReference>
<dbReference type="InterPro" id="IPR036397">
    <property type="entry name" value="RNaseH_sf"/>
</dbReference>
<gene>
    <name evidence="5" type="ORF">FSB_LOCUS9672</name>
</gene>
<dbReference type="GO" id="GO:0015074">
    <property type="term" value="P:DNA integration"/>
    <property type="evidence" value="ECO:0007669"/>
    <property type="project" value="InterPro"/>
</dbReference>
<dbReference type="Gene3D" id="3.30.420.10">
    <property type="entry name" value="Ribonuclease H-like superfamily/Ribonuclease H"/>
    <property type="match status" value="2"/>
</dbReference>
<dbReference type="CDD" id="cd09279">
    <property type="entry name" value="RNase_HI_like"/>
    <property type="match status" value="1"/>
</dbReference>
<dbReference type="InterPro" id="IPR012337">
    <property type="entry name" value="RNaseH-like_sf"/>
</dbReference>
<dbReference type="SUPFAM" id="SSF53098">
    <property type="entry name" value="Ribonuclease H-like"/>
    <property type="match status" value="2"/>
</dbReference>
<dbReference type="CDD" id="cd01647">
    <property type="entry name" value="RT_LTR"/>
    <property type="match status" value="1"/>
</dbReference>
<dbReference type="Pfam" id="PF03732">
    <property type="entry name" value="Retrotrans_gag"/>
    <property type="match status" value="1"/>
</dbReference>
<accession>A0A2N9F466</accession>
<evidence type="ECO:0000256" key="2">
    <source>
        <dbReference type="SAM" id="MobiDB-lite"/>
    </source>
</evidence>
<dbReference type="Pfam" id="PF00665">
    <property type="entry name" value="rve"/>
    <property type="match status" value="1"/>
</dbReference>
<proteinExistence type="predicted"/>
<dbReference type="Gene3D" id="1.10.340.70">
    <property type="match status" value="1"/>
</dbReference>
<sequence length="1356" mass="155227">MALHLSNDALMCRMFPSSLGPMSLRWFNRLQHSSIHSWDELAEAFVSRFITNSRKPKEFDSLMSMRMKDSESLKNYSSRYWEVYNEVDDGTEDMAITAFKQGLDPESELRHSLSKRPAKNMRDLMSRIQQYVRVEEDRARTRVTSAQNRPPRKIANTEPKRDELPPRNPTRFPQPRELGRVYTVFNEPIYRIMAAIKNEPFFIWPTPLGGDPSKRDPNKYCSYHREKGHMTERCYSLKQHLEELAKAGHLRLYIGEDQRQRYHEGPTVVHNTKPAARVIEMIHTSRLKGQSFDWLRSDLKKAQHLREVFQVAEGSVVSKKPRTDFPNSEQQIFFSDEDLRDVQTPHDDPLVVKLRIGDSDVKRVLIDQGSCSKIMYPDLFHGLGLKQSDLQPYDAPLVGFSGESIRPMGQITMTVHTGPISLDTKFLVIDVPSPYTAIMGRRWLHRLKAVLSSLYQKLCFPTDFEKYFRIGQDLNSDNRTELVNFLTSNIDVFAWDPYEVPRVDPDYIQHRLNVDPHSKPVQQKSRRSALVHAEAVQKEVERLLQAGAIRELHYPTWLSNTVVVKKKNGKWRVCVDFTSLNQACPKDSFPLPKIDQLVDAIARHDRMSFLDAFQGYHQIALSPEDREKTTFITPLGIYCYKVMSFGLKNAGITYQRMVTRMFKDQIGKTMKIYIDDMVVKSKLSQNHLEDLTETFRILRLHKLRLNASKCVFGVGSGKFLGFMVSHKGIEVNPDQIKAIQELKAPRTHKEVQRLTGMTAALNRHHPMSGVLYKQNHDGGRNALSPLEKVGLALITTAKKLPQYFQAHTIYVVTQYPVQAMFHKADFTGRIWKWDAKIGIFDVKYLPRTAIKGQILADFVAEFTPTTEQEDLNKTTFQENTPENSGWWKIYVDGASNAKRSGTGVVIITPDETVIEQSIRLDFKTSNNEAEYEAVLAGLNSAKTLGAQQLIVHCDSLLVASQINGEYMARDERMAAYLLKVHQTMTNFQTVRVEQIGRNMNSHADALATLASVLSVDFKRFIPIETLATPSIAMPACHIHTITVGPCWMDPYVHYLKESVLPEQKREAEIVRRKAVRFWLSKYSKLYKRSFLGPYLLCVHPDIVEDLLYEIHEGICGSHTGGRSLAHQALTQGYCWPYMQKDAVTYVKKCDKCQRFSHSVHQPAAELLPLVSPWPFAQWGMDLVGPLPKATGNRRWLIVATDYFTKWVEAEPLANIRDKDSIKFVWKNIITRFGIPKTIISDNGTQFTSKPFMKYCSELGIRNVYSSPAYPQSNGQAKASNKTVLDGIKKRLEDAKGRWVEELPNVLWTFKTTPRRLIGETPFSLAYGSEAVIPLEIGLPTLRTSEWEPTRNDLAQS</sequence>
<dbReference type="Gene3D" id="3.30.70.270">
    <property type="match status" value="1"/>
</dbReference>
<feature type="region of interest" description="Disordered" evidence="2">
    <location>
        <begin position="137"/>
        <end position="175"/>
    </location>
</feature>
<dbReference type="InterPro" id="IPR041588">
    <property type="entry name" value="Integrase_H2C2"/>
</dbReference>
<dbReference type="Pfam" id="PF17921">
    <property type="entry name" value="Integrase_H2C2"/>
    <property type="match status" value="1"/>
</dbReference>
<evidence type="ECO:0000313" key="5">
    <source>
        <dbReference type="EMBL" id="SPC81790.1"/>
    </source>
</evidence>
<dbReference type="InterPro" id="IPR005162">
    <property type="entry name" value="Retrotrans_gag_dom"/>
</dbReference>
<dbReference type="InterPro" id="IPR001584">
    <property type="entry name" value="Integrase_cat-core"/>
</dbReference>
<keyword evidence="1" id="KW-0233">DNA recombination</keyword>
<dbReference type="InterPro" id="IPR000477">
    <property type="entry name" value="RT_dom"/>
</dbReference>
<feature type="domain" description="Integrase catalytic" evidence="4">
    <location>
        <begin position="1170"/>
        <end position="1329"/>
    </location>
</feature>
<dbReference type="Gene3D" id="2.40.70.10">
    <property type="entry name" value="Acid Proteases"/>
    <property type="match status" value="1"/>
</dbReference>
<dbReference type="GO" id="GO:0006310">
    <property type="term" value="P:DNA recombination"/>
    <property type="evidence" value="ECO:0007669"/>
    <property type="project" value="UniProtKB-KW"/>
</dbReference>
<dbReference type="PROSITE" id="PS50994">
    <property type="entry name" value="INTEGRASE"/>
    <property type="match status" value="1"/>
</dbReference>
<dbReference type="GO" id="GO:0003676">
    <property type="term" value="F:nucleic acid binding"/>
    <property type="evidence" value="ECO:0007669"/>
    <property type="project" value="InterPro"/>
</dbReference>
<evidence type="ECO:0000259" key="3">
    <source>
        <dbReference type="PROSITE" id="PS50879"/>
    </source>
</evidence>
<dbReference type="Pfam" id="PF13456">
    <property type="entry name" value="RVT_3"/>
    <property type="match status" value="1"/>
</dbReference>
<evidence type="ECO:0000256" key="1">
    <source>
        <dbReference type="ARBA" id="ARBA00023172"/>
    </source>
</evidence>
<dbReference type="InterPro" id="IPR021109">
    <property type="entry name" value="Peptidase_aspartic_dom_sf"/>
</dbReference>
<dbReference type="InterPro" id="IPR043128">
    <property type="entry name" value="Rev_trsase/Diguanyl_cyclase"/>
</dbReference>
<dbReference type="InterPro" id="IPR002156">
    <property type="entry name" value="RNaseH_domain"/>
</dbReference>
<dbReference type="InterPro" id="IPR043502">
    <property type="entry name" value="DNA/RNA_pol_sf"/>
</dbReference>
<dbReference type="SUPFAM" id="SSF50630">
    <property type="entry name" value="Acid proteases"/>
    <property type="match status" value="1"/>
</dbReference>
<dbReference type="SUPFAM" id="SSF56672">
    <property type="entry name" value="DNA/RNA polymerases"/>
    <property type="match status" value="1"/>
</dbReference>
<dbReference type="Gene3D" id="3.10.10.10">
    <property type="entry name" value="HIV Type 1 Reverse Transcriptase, subunit A, domain 1"/>
    <property type="match status" value="1"/>
</dbReference>
<reference evidence="5" key="1">
    <citation type="submission" date="2018-02" db="EMBL/GenBank/DDBJ databases">
        <authorList>
            <person name="Cohen D.B."/>
            <person name="Kent A.D."/>
        </authorList>
    </citation>
    <scope>NUCLEOTIDE SEQUENCE</scope>
</reference>
<organism evidence="5">
    <name type="scientific">Fagus sylvatica</name>
    <name type="common">Beechnut</name>
    <dbReference type="NCBI Taxonomy" id="28930"/>
    <lineage>
        <taxon>Eukaryota</taxon>
        <taxon>Viridiplantae</taxon>
        <taxon>Streptophyta</taxon>
        <taxon>Embryophyta</taxon>
        <taxon>Tracheophyta</taxon>
        <taxon>Spermatophyta</taxon>
        <taxon>Magnoliopsida</taxon>
        <taxon>eudicotyledons</taxon>
        <taxon>Gunneridae</taxon>
        <taxon>Pentapetalae</taxon>
        <taxon>rosids</taxon>
        <taxon>fabids</taxon>
        <taxon>Fagales</taxon>
        <taxon>Fagaceae</taxon>
        <taxon>Fagus</taxon>
    </lineage>
</organism>
<dbReference type="Pfam" id="PF00078">
    <property type="entry name" value="RVT_1"/>
    <property type="match status" value="1"/>
</dbReference>